<organism evidence="2 3">
    <name type="scientific">Podospora didyma</name>
    <dbReference type="NCBI Taxonomy" id="330526"/>
    <lineage>
        <taxon>Eukaryota</taxon>
        <taxon>Fungi</taxon>
        <taxon>Dikarya</taxon>
        <taxon>Ascomycota</taxon>
        <taxon>Pezizomycotina</taxon>
        <taxon>Sordariomycetes</taxon>
        <taxon>Sordariomycetidae</taxon>
        <taxon>Sordariales</taxon>
        <taxon>Podosporaceae</taxon>
        <taxon>Podospora</taxon>
    </lineage>
</organism>
<sequence>MNRHSATLAQNQIRLLTIHPAEDSNSEVKCNLQLVSLDDGPLYNALSYVWGDPTLSSHITVDGERFRIPENLSVALRQIRNNCEPVVFWIDALCIDQSNTDEKNAQVPLMGRIYSSAAHVFASVGQEADGSPMAFRLLERWTVQFDTSLQDSDQIANHADEILQQPSFLASIIDPFDIPALKALDTLMLRPYWTRVWVQQELILARHATILCGRDSISFRKLQYFDSCHSYLTAFLPPQRASGEGSQHIHIPLEFHSTISTSIPVLTHKHVPNRPFWQRLQDVRLCSATDSRDIIYGTLDYLTFPNLSLVPDYSQTVQSIFTDFTHRLIEASQKLHLDGTNGIGEHREKSPLPALRSWVPDFREHGPNFYCLGRSHAGGSNLLDADRQIIRSFAVSDSPVGLSLETVGMNLGTVEYFVPMRATDDVDHLELWKMLIAGLDIAHPSSQPWVQCFFRTILRFSTSFETASEMIFTESVVGFMQWIGHVAMKTRQVHPSVSELAARLPSDDGGASMRQFVEISQEFPEYAWGFLLGAGMDIDHVMEHCTTPEGAIDIERLRDIPEQDLLSVFCGHTKTTSRVMPWKGVDEASAKDAMTAEKFCSRLARSTKNRSVFITSSGYVGLGPIGIAQDDELCVFISNDLPLVVRREGEHHRVVGASYVDGLMDGEALEDFGDKLQAGGVETFIIL</sequence>
<evidence type="ECO:0000313" key="3">
    <source>
        <dbReference type="Proteomes" id="UP001285441"/>
    </source>
</evidence>
<dbReference type="Pfam" id="PF26639">
    <property type="entry name" value="Het-6_barrel"/>
    <property type="match status" value="1"/>
</dbReference>
<gene>
    <name evidence="2" type="ORF">B0H63DRAFT_165846</name>
</gene>
<dbReference type="Proteomes" id="UP001285441">
    <property type="component" value="Unassembled WGS sequence"/>
</dbReference>
<reference evidence="2" key="1">
    <citation type="journal article" date="2023" name="Mol. Phylogenet. Evol.">
        <title>Genome-scale phylogeny and comparative genomics of the fungal order Sordariales.</title>
        <authorList>
            <person name="Hensen N."/>
            <person name="Bonometti L."/>
            <person name="Westerberg I."/>
            <person name="Brannstrom I.O."/>
            <person name="Guillou S."/>
            <person name="Cros-Aarteil S."/>
            <person name="Calhoun S."/>
            <person name="Haridas S."/>
            <person name="Kuo A."/>
            <person name="Mondo S."/>
            <person name="Pangilinan J."/>
            <person name="Riley R."/>
            <person name="LaButti K."/>
            <person name="Andreopoulos B."/>
            <person name="Lipzen A."/>
            <person name="Chen C."/>
            <person name="Yan M."/>
            <person name="Daum C."/>
            <person name="Ng V."/>
            <person name="Clum A."/>
            <person name="Steindorff A."/>
            <person name="Ohm R.A."/>
            <person name="Martin F."/>
            <person name="Silar P."/>
            <person name="Natvig D.O."/>
            <person name="Lalanne C."/>
            <person name="Gautier V."/>
            <person name="Ament-Velasquez S.L."/>
            <person name="Kruys A."/>
            <person name="Hutchinson M.I."/>
            <person name="Powell A.J."/>
            <person name="Barry K."/>
            <person name="Miller A.N."/>
            <person name="Grigoriev I.V."/>
            <person name="Debuchy R."/>
            <person name="Gladieux P."/>
            <person name="Hiltunen Thoren M."/>
            <person name="Johannesson H."/>
        </authorList>
    </citation>
    <scope>NUCLEOTIDE SEQUENCE</scope>
    <source>
        <strain evidence="2">CBS 232.78</strain>
    </source>
</reference>
<comment type="caution">
    <text evidence="2">The sequence shown here is derived from an EMBL/GenBank/DDBJ whole genome shotgun (WGS) entry which is preliminary data.</text>
</comment>
<dbReference type="PANTHER" id="PTHR24148">
    <property type="entry name" value="ANKYRIN REPEAT DOMAIN-CONTAINING PROTEIN 39 HOMOLOG-RELATED"/>
    <property type="match status" value="1"/>
</dbReference>
<protein>
    <submittedName>
        <fullName evidence="2">Heterokaryon incompatibility protein-domain-containing protein</fullName>
    </submittedName>
</protein>
<reference evidence="2" key="2">
    <citation type="submission" date="2023-06" db="EMBL/GenBank/DDBJ databases">
        <authorList>
            <consortium name="Lawrence Berkeley National Laboratory"/>
            <person name="Haridas S."/>
            <person name="Hensen N."/>
            <person name="Bonometti L."/>
            <person name="Westerberg I."/>
            <person name="Brannstrom I.O."/>
            <person name="Guillou S."/>
            <person name="Cros-Aarteil S."/>
            <person name="Calhoun S."/>
            <person name="Kuo A."/>
            <person name="Mondo S."/>
            <person name="Pangilinan J."/>
            <person name="Riley R."/>
            <person name="LaButti K."/>
            <person name="Andreopoulos B."/>
            <person name="Lipzen A."/>
            <person name="Chen C."/>
            <person name="Yanf M."/>
            <person name="Daum C."/>
            <person name="Ng V."/>
            <person name="Clum A."/>
            <person name="Steindorff A."/>
            <person name="Ohm R."/>
            <person name="Martin F."/>
            <person name="Silar P."/>
            <person name="Natvig D."/>
            <person name="Lalanne C."/>
            <person name="Gautier V."/>
            <person name="Ament-velasquez S.L."/>
            <person name="Kruys A."/>
            <person name="Hutchinson M.I."/>
            <person name="Powell A.J."/>
            <person name="Barry K."/>
            <person name="Miller A.N."/>
            <person name="Grigoriev I.V."/>
            <person name="Debuchy R."/>
            <person name="Gladieux P."/>
            <person name="Thoren M.H."/>
            <person name="Johannesson H."/>
        </authorList>
    </citation>
    <scope>NUCLEOTIDE SEQUENCE</scope>
    <source>
        <strain evidence="2">CBS 232.78</strain>
    </source>
</reference>
<accession>A0AAE0NUE5</accession>
<dbReference type="InterPro" id="IPR052895">
    <property type="entry name" value="HetReg/Transcr_Mod"/>
</dbReference>
<dbReference type="EMBL" id="JAULSW010000003">
    <property type="protein sequence ID" value="KAK3387871.1"/>
    <property type="molecule type" value="Genomic_DNA"/>
</dbReference>
<feature type="domain" description="Heterokaryon incompatibility" evidence="1">
    <location>
        <begin position="43"/>
        <end position="201"/>
    </location>
</feature>
<dbReference type="Pfam" id="PF06985">
    <property type="entry name" value="HET"/>
    <property type="match status" value="1"/>
</dbReference>
<evidence type="ECO:0000259" key="1">
    <source>
        <dbReference type="Pfam" id="PF06985"/>
    </source>
</evidence>
<dbReference type="PANTHER" id="PTHR24148:SF64">
    <property type="entry name" value="HETEROKARYON INCOMPATIBILITY DOMAIN-CONTAINING PROTEIN"/>
    <property type="match status" value="1"/>
</dbReference>
<dbReference type="AlphaFoldDB" id="A0AAE0NUE5"/>
<keyword evidence="3" id="KW-1185">Reference proteome</keyword>
<name>A0AAE0NUE5_9PEZI</name>
<evidence type="ECO:0000313" key="2">
    <source>
        <dbReference type="EMBL" id="KAK3387871.1"/>
    </source>
</evidence>
<proteinExistence type="predicted"/>
<dbReference type="InterPro" id="IPR010730">
    <property type="entry name" value="HET"/>
</dbReference>